<sequence>MIHNLKTQIVSLNRRNSISFPKSFFSKPNRIHCYAIIYREDDSGSYENEDDDKEQFNQKKDRIKINQEQTINSLNKMFYYNYTLSYQELKDLIIGTFKKLYRIKLEIYEGKICFVVYPEVKSEDDIEYKREMDAIAMILTDYMMKEYLYDELKKITVFQRGIIIIPLHIDVQ</sequence>
<organism evidence="1">
    <name type="scientific">viral metagenome</name>
    <dbReference type="NCBI Taxonomy" id="1070528"/>
    <lineage>
        <taxon>unclassified sequences</taxon>
        <taxon>metagenomes</taxon>
        <taxon>organismal metagenomes</taxon>
    </lineage>
</organism>
<proteinExistence type="predicted"/>
<reference evidence="1" key="1">
    <citation type="journal article" date="2020" name="Nature">
        <title>Giant virus diversity and host interactions through global metagenomics.</title>
        <authorList>
            <person name="Schulz F."/>
            <person name="Roux S."/>
            <person name="Paez-Espino D."/>
            <person name="Jungbluth S."/>
            <person name="Walsh D.A."/>
            <person name="Denef V.J."/>
            <person name="McMahon K.D."/>
            <person name="Konstantinidis K.T."/>
            <person name="Eloe-Fadrosh E.A."/>
            <person name="Kyrpides N.C."/>
            <person name="Woyke T."/>
        </authorList>
    </citation>
    <scope>NUCLEOTIDE SEQUENCE</scope>
    <source>
        <strain evidence="1">GVMAG-M-3300021962-46</strain>
    </source>
</reference>
<evidence type="ECO:0000313" key="1">
    <source>
        <dbReference type="EMBL" id="QHT07193.1"/>
    </source>
</evidence>
<protein>
    <submittedName>
        <fullName evidence="1">Uncharacterized protein</fullName>
    </submittedName>
</protein>
<accession>A0A6C0CSE0</accession>
<name>A0A6C0CSE0_9ZZZZ</name>
<dbReference type="EMBL" id="MN739480">
    <property type="protein sequence ID" value="QHT07193.1"/>
    <property type="molecule type" value="Genomic_DNA"/>
</dbReference>
<dbReference type="AlphaFoldDB" id="A0A6C0CSE0"/>